<evidence type="ECO:0000256" key="6">
    <source>
        <dbReference type="ARBA" id="ARBA00023098"/>
    </source>
</evidence>
<organism evidence="13 14">
    <name type="scientific">Macrostomum lignano</name>
    <dbReference type="NCBI Taxonomy" id="282301"/>
    <lineage>
        <taxon>Eukaryota</taxon>
        <taxon>Metazoa</taxon>
        <taxon>Spiralia</taxon>
        <taxon>Lophotrochozoa</taxon>
        <taxon>Platyhelminthes</taxon>
        <taxon>Rhabditophora</taxon>
        <taxon>Macrostomorpha</taxon>
        <taxon>Macrostomida</taxon>
        <taxon>Macrostomidae</taxon>
        <taxon>Macrostomum</taxon>
    </lineage>
</organism>
<evidence type="ECO:0000313" key="13">
    <source>
        <dbReference type="Proteomes" id="UP000095280"/>
    </source>
</evidence>
<keyword evidence="8" id="KW-0413">Isomerase</keyword>
<dbReference type="SUPFAM" id="SSF52096">
    <property type="entry name" value="ClpP/crotonase"/>
    <property type="match status" value="1"/>
</dbReference>
<dbReference type="FunFam" id="1.10.12.10:FF:000004">
    <property type="entry name" value="Delta3,5-delta2,4-dienoyl-CoA isomerase"/>
    <property type="match status" value="1"/>
</dbReference>
<dbReference type="InterPro" id="IPR014748">
    <property type="entry name" value="Enoyl-CoA_hydra_C"/>
</dbReference>
<evidence type="ECO:0000256" key="4">
    <source>
        <dbReference type="ARBA" id="ARBA00022832"/>
    </source>
</evidence>
<evidence type="ECO:0000256" key="12">
    <source>
        <dbReference type="ARBA" id="ARBA00071021"/>
    </source>
</evidence>
<comment type="catalytic activity">
    <reaction evidence="9">
        <text>(3E,5Z)-octadienoyl-CoA = (2E,4E)-octadienoyl-CoA</text>
        <dbReference type="Rhea" id="RHEA:45244"/>
        <dbReference type="ChEBI" id="CHEBI:62243"/>
        <dbReference type="ChEBI" id="CHEBI:85108"/>
    </reaction>
</comment>
<evidence type="ECO:0000256" key="3">
    <source>
        <dbReference type="ARBA" id="ARBA00005254"/>
    </source>
</evidence>
<comment type="function">
    <text evidence="11">Isomerization of 3-trans,5-cis-dienoyl-CoA to 2-trans,4-trans-dienoyl-CoA.</text>
</comment>
<keyword evidence="4" id="KW-0276">Fatty acid metabolism</keyword>
<evidence type="ECO:0000256" key="10">
    <source>
        <dbReference type="ARBA" id="ARBA00052809"/>
    </source>
</evidence>
<name>A0A1I8GEP4_9PLAT</name>
<dbReference type="Gene3D" id="3.90.226.10">
    <property type="entry name" value="2-enoyl-CoA Hydratase, Chain A, domain 1"/>
    <property type="match status" value="1"/>
</dbReference>
<accession>A0A1I8GEP4</accession>
<keyword evidence="5" id="KW-0007">Acetylation</keyword>
<comment type="pathway">
    <text evidence="2">Lipid metabolism; fatty acid beta-oxidation.</text>
</comment>
<dbReference type="GO" id="GO:0005777">
    <property type="term" value="C:peroxisome"/>
    <property type="evidence" value="ECO:0007669"/>
    <property type="project" value="UniProtKB-SubCell"/>
</dbReference>
<evidence type="ECO:0000256" key="8">
    <source>
        <dbReference type="ARBA" id="ARBA00023235"/>
    </source>
</evidence>
<evidence type="ECO:0000256" key="2">
    <source>
        <dbReference type="ARBA" id="ARBA00005005"/>
    </source>
</evidence>
<dbReference type="InterPro" id="IPR001753">
    <property type="entry name" value="Enoyl-CoA_hydra/iso"/>
</dbReference>
<evidence type="ECO:0000256" key="1">
    <source>
        <dbReference type="ARBA" id="ARBA00004275"/>
    </source>
</evidence>
<dbReference type="AlphaFoldDB" id="A0A1I8GEP4"/>
<evidence type="ECO:0000256" key="9">
    <source>
        <dbReference type="ARBA" id="ARBA00051408"/>
    </source>
</evidence>
<dbReference type="FunFam" id="3.90.226.10:FF:000024">
    <property type="entry name" value="Delta3,5-delta2,4-dienoyl-CoA isomerase"/>
    <property type="match status" value="1"/>
</dbReference>
<dbReference type="InterPro" id="IPR045002">
    <property type="entry name" value="Ech1-like"/>
</dbReference>
<keyword evidence="7" id="KW-0576">Peroxisome</keyword>
<protein>
    <recommendedName>
        <fullName evidence="12">Delta(3,5)-Delta(2,4)-dienoyl-CoA isomerase, mitochondrial</fullName>
    </recommendedName>
</protein>
<dbReference type="UniPathway" id="UPA00659"/>
<dbReference type="CDD" id="cd06558">
    <property type="entry name" value="crotonase-like"/>
    <property type="match status" value="1"/>
</dbReference>
<dbReference type="GO" id="GO:0006635">
    <property type="term" value="P:fatty acid beta-oxidation"/>
    <property type="evidence" value="ECO:0007669"/>
    <property type="project" value="UniProtKB-UniPathway"/>
</dbReference>
<dbReference type="PANTHER" id="PTHR43149:SF1">
    <property type="entry name" value="DELTA(3,5)-DELTA(2,4)-DIENOYL-COA ISOMERASE, MITOCHONDRIAL"/>
    <property type="match status" value="1"/>
</dbReference>
<keyword evidence="6" id="KW-0443">Lipid metabolism</keyword>
<dbReference type="GO" id="GO:0051750">
    <property type="term" value="F:delta(3,5)-delta(2,4)-dienoyl-CoA isomerase activity"/>
    <property type="evidence" value="ECO:0007669"/>
    <property type="project" value="TreeGrafter"/>
</dbReference>
<comment type="subcellular location">
    <subcellularLocation>
        <location evidence="1">Peroxisome</location>
    </subcellularLocation>
</comment>
<comment type="similarity">
    <text evidence="3">Belongs to the enoyl-CoA hydratase/isomerase family.</text>
</comment>
<dbReference type="Proteomes" id="UP000095280">
    <property type="component" value="Unplaced"/>
</dbReference>
<evidence type="ECO:0000313" key="14">
    <source>
        <dbReference type="WBParaSite" id="maker-uti_cns_0001758-snap-gene-0.7-mRNA-1"/>
    </source>
</evidence>
<dbReference type="WBParaSite" id="maker-uti_cns_0001758-snap-gene-0.7-mRNA-1">
    <property type="protein sequence ID" value="maker-uti_cns_0001758-snap-gene-0.7-mRNA-1"/>
    <property type="gene ID" value="maker-uti_cns_0001758-snap-gene-0.7"/>
</dbReference>
<dbReference type="InterPro" id="IPR029045">
    <property type="entry name" value="ClpP/crotonase-like_dom_sf"/>
</dbReference>
<dbReference type="PANTHER" id="PTHR43149">
    <property type="entry name" value="ENOYL-COA HYDRATASE"/>
    <property type="match status" value="1"/>
</dbReference>
<evidence type="ECO:0000256" key="7">
    <source>
        <dbReference type="ARBA" id="ARBA00023140"/>
    </source>
</evidence>
<keyword evidence="13" id="KW-1185">Reference proteome</keyword>
<evidence type="ECO:0000256" key="5">
    <source>
        <dbReference type="ARBA" id="ARBA00022990"/>
    </source>
</evidence>
<reference evidence="14" key="1">
    <citation type="submission" date="2016-11" db="UniProtKB">
        <authorList>
            <consortium name="WormBaseParasite"/>
        </authorList>
    </citation>
    <scope>IDENTIFICATION</scope>
</reference>
<comment type="catalytic activity">
    <reaction evidence="10">
        <text>(3E,5Z,8Z,11Z,14Z)-eicosapentaenoyl-CoA = (2E,4E,8Z,11Z,14Z)-eicosapentaenoyl-CoA</text>
        <dbReference type="Rhea" id="RHEA:45224"/>
        <dbReference type="ChEBI" id="CHEBI:85090"/>
        <dbReference type="ChEBI" id="CHEBI:85091"/>
    </reaction>
</comment>
<dbReference type="Gene3D" id="1.10.12.10">
    <property type="entry name" value="Lyase 2-enoyl-coa Hydratase, Chain A, domain 2"/>
    <property type="match status" value="1"/>
</dbReference>
<proteinExistence type="inferred from homology"/>
<sequence>QAAAPRLLASVRALAASASRRRHLCSSAGSAMPDPAAVFGQLTHVRVTQPSEFVRHIVLCRPDRLNSMTWAFFDEIGRCFDAIGEDPDCRVAVLSAEGKHFTAGLDLVDAAQMLGGSNPDQDPARKAAEIRRTLFRLQAGLSALERCSKPVIAAIHGGCIGGGVDLVAAADIRYCSSDAFFSVKEVDLGLAADLGSLQRLPKLLGSASLLAELTFTGRRLPAEEAHRVGLVSRVLDDRDRLLAAALSLASDIAAKSPVAVQAAKRSLLFARDHPVAEGLAQIAAENAAMLQSEDVARAVAASLSKEKPSFAKL</sequence>
<dbReference type="Pfam" id="PF00378">
    <property type="entry name" value="ECH_1"/>
    <property type="match status" value="1"/>
</dbReference>
<evidence type="ECO:0000256" key="11">
    <source>
        <dbReference type="ARBA" id="ARBA00055786"/>
    </source>
</evidence>